<comment type="caution">
    <text evidence="3">The sequence shown here is derived from an EMBL/GenBank/DDBJ whole genome shotgun (WGS) entry which is preliminary data.</text>
</comment>
<sequence>MAPQNDHQREHFWDGLRAFLMLLGIPYHVALSYQPGQDFIVHSGEGVAGFPEFAEVIHLFRMPAFFVIAGYFALLLLARREPTAWLKGRYIRLGVPFLTCLVTLIPLMNLACELSNLPWPEALRSWRENSLTSGGYWVRHLWFIVILLYFSTASALLARRFPWVRHGLVPPRWDAACARRFLLTLTLLGVLVGAWEALAVEAFYKAGLATMLPQQILRLDEVIMFAPWFLLGCLLVRAPMMRERMQRFSWPIALTGLGTTTLWLMVHKDVMPMTERFIGTMAALAITQALIAVASTLLNRPMPAVRRLTDASFVIYLFHLPLIAVLVWLAQPLPVPALLKALGITAMSFGLSYGVWFATARVRSMALLFDGIVLKPGQPQPA</sequence>
<name>A0A7W6FZH0_9SPHN</name>
<feature type="transmembrane region" description="Helical" evidence="1">
    <location>
        <begin position="216"/>
        <end position="236"/>
    </location>
</feature>
<keyword evidence="1" id="KW-1133">Transmembrane helix</keyword>
<feature type="transmembrane region" description="Helical" evidence="1">
    <location>
        <begin position="12"/>
        <end position="29"/>
    </location>
</feature>
<keyword evidence="1" id="KW-0472">Membrane</keyword>
<dbReference type="InterPro" id="IPR050623">
    <property type="entry name" value="Glucan_succinyl_AcylTrfase"/>
</dbReference>
<feature type="transmembrane region" description="Helical" evidence="1">
    <location>
        <begin position="181"/>
        <end position="204"/>
    </location>
</feature>
<feature type="transmembrane region" description="Helical" evidence="1">
    <location>
        <begin position="59"/>
        <end position="78"/>
    </location>
</feature>
<gene>
    <name evidence="3" type="ORF">GGR39_001807</name>
</gene>
<dbReference type="EC" id="2.1.-.-" evidence="3"/>
<protein>
    <submittedName>
        <fullName evidence="3">Glucan biosynthesis protein C</fullName>
        <ecNumber evidence="3">2.1.-.-</ecNumber>
    </submittedName>
</protein>
<feature type="transmembrane region" description="Helical" evidence="1">
    <location>
        <begin position="337"/>
        <end position="358"/>
    </location>
</feature>
<evidence type="ECO:0000256" key="1">
    <source>
        <dbReference type="SAM" id="Phobius"/>
    </source>
</evidence>
<evidence type="ECO:0000313" key="4">
    <source>
        <dbReference type="Proteomes" id="UP000561459"/>
    </source>
</evidence>
<feature type="transmembrane region" description="Helical" evidence="1">
    <location>
        <begin position="248"/>
        <end position="266"/>
    </location>
</feature>
<proteinExistence type="predicted"/>
<evidence type="ECO:0000313" key="3">
    <source>
        <dbReference type="EMBL" id="MBB3940157.1"/>
    </source>
</evidence>
<dbReference type="EMBL" id="JACIDY010000003">
    <property type="protein sequence ID" value="MBB3940157.1"/>
    <property type="molecule type" value="Genomic_DNA"/>
</dbReference>
<organism evidence="3 4">
    <name type="scientific">Novosphingobium fluoreni</name>
    <dbReference type="NCBI Taxonomy" id="1391222"/>
    <lineage>
        <taxon>Bacteria</taxon>
        <taxon>Pseudomonadati</taxon>
        <taxon>Pseudomonadota</taxon>
        <taxon>Alphaproteobacteria</taxon>
        <taxon>Sphingomonadales</taxon>
        <taxon>Sphingomonadaceae</taxon>
        <taxon>Novosphingobium</taxon>
    </lineage>
</organism>
<feature type="transmembrane region" description="Helical" evidence="1">
    <location>
        <begin position="311"/>
        <end position="331"/>
    </location>
</feature>
<feature type="domain" description="Acyltransferase 3" evidence="2">
    <location>
        <begin position="11"/>
        <end position="355"/>
    </location>
</feature>
<dbReference type="Proteomes" id="UP000561459">
    <property type="component" value="Unassembled WGS sequence"/>
</dbReference>
<feature type="transmembrane region" description="Helical" evidence="1">
    <location>
        <begin position="141"/>
        <end position="161"/>
    </location>
</feature>
<dbReference type="InterPro" id="IPR002656">
    <property type="entry name" value="Acyl_transf_3_dom"/>
</dbReference>
<dbReference type="RefSeq" id="WP_183616794.1">
    <property type="nucleotide sequence ID" value="NZ_JACIDY010000003.1"/>
</dbReference>
<feature type="transmembrane region" description="Helical" evidence="1">
    <location>
        <begin position="90"/>
        <end position="111"/>
    </location>
</feature>
<keyword evidence="3" id="KW-0808">Transferase</keyword>
<feature type="transmembrane region" description="Helical" evidence="1">
    <location>
        <begin position="278"/>
        <end position="299"/>
    </location>
</feature>
<keyword evidence="4" id="KW-1185">Reference proteome</keyword>
<dbReference type="Pfam" id="PF01757">
    <property type="entry name" value="Acyl_transf_3"/>
    <property type="match status" value="1"/>
</dbReference>
<dbReference type="AlphaFoldDB" id="A0A7W6FZH0"/>
<keyword evidence="1" id="KW-0812">Transmembrane</keyword>
<evidence type="ECO:0000259" key="2">
    <source>
        <dbReference type="Pfam" id="PF01757"/>
    </source>
</evidence>
<accession>A0A7W6FZH0</accession>
<dbReference type="PANTHER" id="PTHR36927:SF3">
    <property type="entry name" value="GLUCANS BIOSYNTHESIS PROTEIN C"/>
    <property type="match status" value="1"/>
</dbReference>
<dbReference type="GO" id="GO:0016747">
    <property type="term" value="F:acyltransferase activity, transferring groups other than amino-acyl groups"/>
    <property type="evidence" value="ECO:0007669"/>
    <property type="project" value="InterPro"/>
</dbReference>
<dbReference type="PANTHER" id="PTHR36927">
    <property type="entry name" value="BLR4337 PROTEIN"/>
    <property type="match status" value="1"/>
</dbReference>
<reference evidence="3 4" key="1">
    <citation type="submission" date="2020-08" db="EMBL/GenBank/DDBJ databases">
        <title>Genomic Encyclopedia of Type Strains, Phase IV (KMG-IV): sequencing the most valuable type-strain genomes for metagenomic binning, comparative biology and taxonomic classification.</title>
        <authorList>
            <person name="Goeker M."/>
        </authorList>
    </citation>
    <scope>NUCLEOTIDE SEQUENCE [LARGE SCALE GENOMIC DNA]</scope>
    <source>
        <strain evidence="3 4">DSM 27568</strain>
    </source>
</reference>